<evidence type="ECO:0000313" key="11">
    <source>
        <dbReference type="Proteomes" id="UP001165587"/>
    </source>
</evidence>
<keyword evidence="7 9" id="KW-0472">Membrane</keyword>
<protein>
    <submittedName>
        <fullName evidence="10">ABC transporter permease</fullName>
    </submittedName>
</protein>
<evidence type="ECO:0000256" key="7">
    <source>
        <dbReference type="ARBA" id="ARBA00023136"/>
    </source>
</evidence>
<accession>A0AA41XGL1</accession>
<dbReference type="GO" id="GO:0022857">
    <property type="term" value="F:transmembrane transporter activity"/>
    <property type="evidence" value="ECO:0007669"/>
    <property type="project" value="InterPro"/>
</dbReference>
<dbReference type="AlphaFoldDB" id="A0AA41XGL1"/>
<feature type="region of interest" description="Disordered" evidence="8">
    <location>
        <begin position="333"/>
        <end position="355"/>
    </location>
</feature>
<evidence type="ECO:0000256" key="9">
    <source>
        <dbReference type="SAM" id="Phobius"/>
    </source>
</evidence>
<feature type="transmembrane region" description="Helical" evidence="9">
    <location>
        <begin position="224"/>
        <end position="246"/>
    </location>
</feature>
<comment type="caution">
    <text evidence="10">The sequence shown here is derived from an EMBL/GenBank/DDBJ whole genome shotgun (WGS) entry which is preliminary data.</text>
</comment>
<evidence type="ECO:0000256" key="1">
    <source>
        <dbReference type="ARBA" id="ARBA00004651"/>
    </source>
</evidence>
<name>A0AA41XGL1_9MICO</name>
<organism evidence="10 11">
    <name type="scientific">Herbiconiux oxytropis</name>
    <dbReference type="NCBI Taxonomy" id="2970915"/>
    <lineage>
        <taxon>Bacteria</taxon>
        <taxon>Bacillati</taxon>
        <taxon>Actinomycetota</taxon>
        <taxon>Actinomycetes</taxon>
        <taxon>Micrococcales</taxon>
        <taxon>Microbacteriaceae</taxon>
        <taxon>Herbiconiux</taxon>
    </lineage>
</organism>
<feature type="transmembrane region" description="Helical" evidence="9">
    <location>
        <begin position="258"/>
        <end position="276"/>
    </location>
</feature>
<dbReference type="Proteomes" id="UP001165587">
    <property type="component" value="Unassembled WGS sequence"/>
</dbReference>
<dbReference type="PANTHER" id="PTHR32196">
    <property type="entry name" value="ABC TRANSPORTER PERMEASE PROTEIN YPHD-RELATED-RELATED"/>
    <property type="match status" value="1"/>
</dbReference>
<keyword evidence="6 9" id="KW-1133">Transmembrane helix</keyword>
<proteinExistence type="predicted"/>
<feature type="transmembrane region" description="Helical" evidence="9">
    <location>
        <begin position="61"/>
        <end position="85"/>
    </location>
</feature>
<evidence type="ECO:0000256" key="6">
    <source>
        <dbReference type="ARBA" id="ARBA00022989"/>
    </source>
</evidence>
<feature type="transmembrane region" description="Helical" evidence="9">
    <location>
        <begin position="310"/>
        <end position="328"/>
    </location>
</feature>
<feature type="transmembrane region" description="Helical" evidence="9">
    <location>
        <begin position="176"/>
        <end position="197"/>
    </location>
</feature>
<dbReference type="Pfam" id="PF02653">
    <property type="entry name" value="BPD_transp_2"/>
    <property type="match status" value="1"/>
</dbReference>
<feature type="transmembrane region" description="Helical" evidence="9">
    <location>
        <begin position="21"/>
        <end position="41"/>
    </location>
</feature>
<keyword evidence="11" id="KW-1185">Reference proteome</keyword>
<gene>
    <name evidence="10" type="ORF">N1028_17965</name>
</gene>
<sequence length="355" mass="36867">MSESNTQSKTEGQARRRSRFSFQWSPLVVILVANVLLVLYLQLIAGQNLFQPRSLSTLTPLLGVMVLVGLAQAFVIGTGGIDLSIPSVITLMGIMMLRESGGRDEQLLKALLVAALVCVVIGLVNGVLVEVLGLNALVTTLATGQLVLGATVIYREGALNITKVPAALSSWAQANVFGISVILIVAVAFALLILLFVRRVATGRRLVLASASMRASQLTGQRQLALRVLAWVIAALIGGVGGVLLAGQLSSPDMSSGSPYLLLSIIVVVLGGAVLTGGRVGPFATVFGATFIILLDHGLAVQGFSTGARTLVQGLVLALGLAGVGLLMRPRTAKAKPTAESAPPTTPSDPELQRV</sequence>
<evidence type="ECO:0000256" key="4">
    <source>
        <dbReference type="ARBA" id="ARBA00022519"/>
    </source>
</evidence>
<feature type="transmembrane region" description="Helical" evidence="9">
    <location>
        <begin position="106"/>
        <end position="128"/>
    </location>
</feature>
<dbReference type="InterPro" id="IPR001851">
    <property type="entry name" value="ABC_transp_permease"/>
</dbReference>
<evidence type="ECO:0000256" key="5">
    <source>
        <dbReference type="ARBA" id="ARBA00022692"/>
    </source>
</evidence>
<comment type="subcellular location">
    <subcellularLocation>
        <location evidence="1">Cell membrane</location>
        <topology evidence="1">Multi-pass membrane protein</topology>
    </subcellularLocation>
</comment>
<keyword evidence="3" id="KW-1003">Cell membrane</keyword>
<reference evidence="10" key="1">
    <citation type="submission" date="2022-08" db="EMBL/GenBank/DDBJ databases">
        <authorList>
            <person name="Deng Y."/>
            <person name="Han X.-F."/>
            <person name="Zhang Y.-Q."/>
        </authorList>
    </citation>
    <scope>NUCLEOTIDE SEQUENCE</scope>
    <source>
        <strain evidence="10">CPCC 203407</strain>
    </source>
</reference>
<evidence type="ECO:0000256" key="2">
    <source>
        <dbReference type="ARBA" id="ARBA00022448"/>
    </source>
</evidence>
<keyword evidence="5 9" id="KW-0812">Transmembrane</keyword>
<keyword evidence="4" id="KW-0997">Cell inner membrane</keyword>
<dbReference type="RefSeq" id="WP_259530833.1">
    <property type="nucleotide sequence ID" value="NZ_JANLCK010000014.1"/>
</dbReference>
<evidence type="ECO:0000256" key="3">
    <source>
        <dbReference type="ARBA" id="ARBA00022475"/>
    </source>
</evidence>
<dbReference type="CDD" id="cd06579">
    <property type="entry name" value="TM_PBP1_transp_AraH_like"/>
    <property type="match status" value="1"/>
</dbReference>
<dbReference type="PANTHER" id="PTHR32196:SF21">
    <property type="entry name" value="ABC TRANSPORTER PERMEASE PROTEIN YPHD-RELATED"/>
    <property type="match status" value="1"/>
</dbReference>
<dbReference type="EMBL" id="JANLCK010000014">
    <property type="protein sequence ID" value="MCS5727786.1"/>
    <property type="molecule type" value="Genomic_DNA"/>
</dbReference>
<dbReference type="GO" id="GO:0005886">
    <property type="term" value="C:plasma membrane"/>
    <property type="evidence" value="ECO:0007669"/>
    <property type="project" value="UniProtKB-SubCell"/>
</dbReference>
<keyword evidence="2" id="KW-0813">Transport</keyword>
<feature type="transmembrane region" description="Helical" evidence="9">
    <location>
        <begin position="283"/>
        <end position="304"/>
    </location>
</feature>
<evidence type="ECO:0000256" key="8">
    <source>
        <dbReference type="SAM" id="MobiDB-lite"/>
    </source>
</evidence>
<evidence type="ECO:0000313" key="10">
    <source>
        <dbReference type="EMBL" id="MCS5727786.1"/>
    </source>
</evidence>